<organism evidence="3">
    <name type="scientific">freshwater metagenome</name>
    <dbReference type="NCBI Taxonomy" id="449393"/>
    <lineage>
        <taxon>unclassified sequences</taxon>
        <taxon>metagenomes</taxon>
        <taxon>ecological metagenomes</taxon>
    </lineage>
</organism>
<proteinExistence type="predicted"/>
<keyword evidence="2" id="KW-1133">Transmembrane helix</keyword>
<gene>
    <name evidence="3" type="ORF">UFOPK3564_00234</name>
</gene>
<dbReference type="EMBL" id="CAFBMK010000007">
    <property type="protein sequence ID" value="CAB4894782.1"/>
    <property type="molecule type" value="Genomic_DNA"/>
</dbReference>
<keyword evidence="1" id="KW-0175">Coiled coil</keyword>
<evidence type="ECO:0000256" key="2">
    <source>
        <dbReference type="SAM" id="Phobius"/>
    </source>
</evidence>
<feature type="coiled-coil region" evidence="1">
    <location>
        <begin position="59"/>
        <end position="125"/>
    </location>
</feature>
<reference evidence="3" key="1">
    <citation type="submission" date="2020-05" db="EMBL/GenBank/DDBJ databases">
        <authorList>
            <person name="Chiriac C."/>
            <person name="Salcher M."/>
            <person name="Ghai R."/>
            <person name="Kavagutti S V."/>
        </authorList>
    </citation>
    <scope>NUCLEOTIDE SEQUENCE</scope>
</reference>
<evidence type="ECO:0000313" key="3">
    <source>
        <dbReference type="EMBL" id="CAB4894782.1"/>
    </source>
</evidence>
<dbReference type="Gene3D" id="1.20.5.1700">
    <property type="match status" value="1"/>
</dbReference>
<accession>A0A6J7FFV7</accession>
<feature type="transmembrane region" description="Helical" evidence="2">
    <location>
        <begin position="12"/>
        <end position="30"/>
    </location>
</feature>
<name>A0A6J7FFV7_9ZZZZ</name>
<evidence type="ECO:0000256" key="1">
    <source>
        <dbReference type="SAM" id="Coils"/>
    </source>
</evidence>
<sequence>MLFLAASAIGDYLAGFAAFGTMLVLAFQAVRSWRKGPTDVALTEAQTANEREAWWKGRMDDMRTSLSEAQADADRANARVDQVVGQIDSLRAAKDEMELDFRTRLRAAEERAEALVGRVMRLEDQVRQLGKVPVA</sequence>
<dbReference type="AlphaFoldDB" id="A0A6J7FFV7"/>
<keyword evidence="2" id="KW-0472">Membrane</keyword>
<protein>
    <submittedName>
        <fullName evidence="3">Unannotated protein</fullName>
    </submittedName>
</protein>
<keyword evidence="2" id="KW-0812">Transmembrane</keyword>